<name>A0A4Q2V7B4_FUSOX</name>
<organism evidence="1 2">
    <name type="scientific">Fusarium oxysporum f. sp. narcissi</name>
    <dbReference type="NCBI Taxonomy" id="451672"/>
    <lineage>
        <taxon>Eukaryota</taxon>
        <taxon>Fungi</taxon>
        <taxon>Dikarya</taxon>
        <taxon>Ascomycota</taxon>
        <taxon>Pezizomycotina</taxon>
        <taxon>Sordariomycetes</taxon>
        <taxon>Hypocreomycetidae</taxon>
        <taxon>Hypocreales</taxon>
        <taxon>Nectriaceae</taxon>
        <taxon>Fusarium</taxon>
        <taxon>Fusarium oxysporum species complex</taxon>
    </lineage>
</organism>
<comment type="caution">
    <text evidence="1">The sequence shown here is derived from an EMBL/GenBank/DDBJ whole genome shotgun (WGS) entry which is preliminary data.</text>
</comment>
<protein>
    <submittedName>
        <fullName evidence="1">Uncharacterized protein</fullName>
    </submittedName>
</protein>
<reference evidence="1 2" key="1">
    <citation type="submission" date="2016-12" db="EMBL/GenBank/DDBJ databases">
        <title>Draft genome sequence of Fusarium oxysporum causing rot on Narcissus.</title>
        <authorList>
            <person name="Armitage A.D."/>
            <person name="Taylor A."/>
            <person name="Clarkson J.P."/>
            <person name="Harrison R.J."/>
            <person name="Jackson A.C."/>
        </authorList>
    </citation>
    <scope>NUCLEOTIDE SEQUENCE [LARGE SCALE GENOMIC DNA]</scope>
    <source>
        <strain evidence="1 2">N139</strain>
    </source>
</reference>
<gene>
    <name evidence="1" type="ORF">BFJ63_vAg16204</name>
</gene>
<dbReference type="Proteomes" id="UP000290540">
    <property type="component" value="Unassembled WGS sequence"/>
</dbReference>
<accession>A0A4Q2V7B4</accession>
<dbReference type="EMBL" id="MQTW01000301">
    <property type="protein sequence ID" value="RYC80909.1"/>
    <property type="molecule type" value="Genomic_DNA"/>
</dbReference>
<evidence type="ECO:0000313" key="2">
    <source>
        <dbReference type="Proteomes" id="UP000290540"/>
    </source>
</evidence>
<evidence type="ECO:0000313" key="1">
    <source>
        <dbReference type="EMBL" id="RYC80909.1"/>
    </source>
</evidence>
<dbReference type="AlphaFoldDB" id="A0A4Q2V7B4"/>
<proteinExistence type="predicted"/>
<sequence>MDWARALRLQDSHQVHPTISGRTARLSILSTQCRRCSLDWCVPVFHGPPSPRYFLQRLGAKSRRLADTTLLFKYVSHHLFSHTPPYGWAPFGYMRPEDVELEIRGHLTCSHQWRYSHWSWSFSKKINTGLSSRSMRTHHLDEERITADKKDVKMADDKLMLQISRAATKPIFEWCCDQVEEGFGGTIVPRRREPDLALENNERYEPKDGLHSSMA</sequence>